<sequence>MIVIATFILRSPTVVSDRAHGYIYNKLDLGPTLTVHCWSKNDDLGEQDIPPKDFWQFSFGTDFFQRTRFDCTFKRNDEVHNYPIYVQTRDTWICGNCTWALYQSGPCRELENDKSCDHWA</sequence>
<proteinExistence type="predicted"/>
<comment type="caution">
    <text evidence="1">The sequence shown here is derived from an EMBL/GenBank/DDBJ whole genome shotgun (WGS) entry which is preliminary data.</text>
</comment>
<keyword evidence="2" id="KW-1185">Reference proteome</keyword>
<dbReference type="Proteomes" id="UP001057402">
    <property type="component" value="Chromosome 9"/>
</dbReference>
<dbReference type="EMBL" id="CM042888">
    <property type="protein sequence ID" value="KAI4325424.1"/>
    <property type="molecule type" value="Genomic_DNA"/>
</dbReference>
<accession>A0ACB9MMW9</accession>
<gene>
    <name evidence="1" type="ORF">MLD38_030827</name>
</gene>
<evidence type="ECO:0000313" key="2">
    <source>
        <dbReference type="Proteomes" id="UP001057402"/>
    </source>
</evidence>
<reference evidence="2" key="1">
    <citation type="journal article" date="2023" name="Front. Plant Sci.">
        <title>Chromosomal-level genome assembly of Melastoma candidum provides insights into trichome evolution.</title>
        <authorList>
            <person name="Zhong Y."/>
            <person name="Wu W."/>
            <person name="Sun C."/>
            <person name="Zou P."/>
            <person name="Liu Y."/>
            <person name="Dai S."/>
            <person name="Zhou R."/>
        </authorList>
    </citation>
    <scope>NUCLEOTIDE SEQUENCE [LARGE SCALE GENOMIC DNA]</scope>
</reference>
<evidence type="ECO:0000313" key="1">
    <source>
        <dbReference type="EMBL" id="KAI4325424.1"/>
    </source>
</evidence>
<name>A0ACB9MMW9_9MYRT</name>
<organism evidence="1 2">
    <name type="scientific">Melastoma candidum</name>
    <dbReference type="NCBI Taxonomy" id="119954"/>
    <lineage>
        <taxon>Eukaryota</taxon>
        <taxon>Viridiplantae</taxon>
        <taxon>Streptophyta</taxon>
        <taxon>Embryophyta</taxon>
        <taxon>Tracheophyta</taxon>
        <taxon>Spermatophyta</taxon>
        <taxon>Magnoliopsida</taxon>
        <taxon>eudicotyledons</taxon>
        <taxon>Gunneridae</taxon>
        <taxon>Pentapetalae</taxon>
        <taxon>rosids</taxon>
        <taxon>malvids</taxon>
        <taxon>Myrtales</taxon>
        <taxon>Melastomataceae</taxon>
        <taxon>Melastomatoideae</taxon>
        <taxon>Melastomateae</taxon>
        <taxon>Melastoma</taxon>
    </lineage>
</organism>
<protein>
    <submittedName>
        <fullName evidence="1">Uncharacterized protein</fullName>
    </submittedName>
</protein>